<dbReference type="GeneID" id="108049145"/>
<name>A0A6P4F5K4_DRORH</name>
<feature type="compositionally biased region" description="Polar residues" evidence="2">
    <location>
        <begin position="166"/>
        <end position="179"/>
    </location>
</feature>
<feature type="region of interest" description="Disordered" evidence="2">
    <location>
        <begin position="290"/>
        <end position="325"/>
    </location>
</feature>
<feature type="region of interest" description="Disordered" evidence="2">
    <location>
        <begin position="166"/>
        <end position="187"/>
    </location>
</feature>
<accession>A0A6P4F5K4</accession>
<sequence>MHRRCIICGQEPGDLCVYPRNMTEARRWQNLANLSTFDVDTESLCRHGCVCASHLDVVQESTSDSECLSGAAKESRNKSGLKHQDTPNRLCSVKWSSSGSGPGPRDLLYGHSYPTNIKAIEEMHNQSKQSIGSGRQETSNVNRCKNGCCRFRGACNSRFQGNPYTYTQMGQNSANSGLRSSFDGKTEPPVNVKQRVNEYQSPQGAACCTCTCCPIIRNTSTRHSAEGCPSLCCPLLRNNKTRPPEDGSCKECPLLRHFGSQQSIKRAHKKENGNAERLRSCCPAVRKQRSEDLKSTGDDFQSLSSTVNRKASQSWRSNDSSKLTMNQQNRIKKPELKSQCCQACINCRLKDQEVQVSSEALQSQSSTPVKRPKTTTSFSYQTASLSTGFSAGYGTNSSNVVYGAERKFSNAINVLLMNGSSKNDYDDPCCCPAKSLAPPPEICVQESDLTECNERAAFPEIDRPNYRVCQPATSDQNETNVLVLEEGLVDECSPIATENEAKQNRNEVQLNPNQIQSEEGQHDFPATDNYTKVLELQRVRIKELENLLQQHNLLQQTIQHKVAELHCTDKQVPKDETEI</sequence>
<protein>
    <submittedName>
        <fullName evidence="3">Uncharacterized protein LOC108049145</fullName>
    </submittedName>
</protein>
<evidence type="ECO:0000313" key="3">
    <source>
        <dbReference type="RefSeq" id="XP_016985710.1"/>
    </source>
</evidence>
<dbReference type="AlphaFoldDB" id="A0A6P4F5K4"/>
<evidence type="ECO:0000256" key="1">
    <source>
        <dbReference type="SAM" id="Coils"/>
    </source>
</evidence>
<feature type="coiled-coil region" evidence="1">
    <location>
        <begin position="534"/>
        <end position="564"/>
    </location>
</feature>
<dbReference type="RefSeq" id="XP_016985710.2">
    <property type="nucleotide sequence ID" value="XM_017130221.2"/>
</dbReference>
<proteinExistence type="predicted"/>
<reference evidence="3" key="1">
    <citation type="submission" date="2025-08" db="UniProtKB">
        <authorList>
            <consortium name="RefSeq"/>
        </authorList>
    </citation>
    <scope>IDENTIFICATION</scope>
</reference>
<keyword evidence="1" id="KW-0175">Coiled coil</keyword>
<feature type="compositionally biased region" description="Polar residues" evidence="2">
    <location>
        <begin position="298"/>
        <end position="325"/>
    </location>
</feature>
<evidence type="ECO:0000256" key="2">
    <source>
        <dbReference type="SAM" id="MobiDB-lite"/>
    </source>
</evidence>
<gene>
    <name evidence="3" type="primary">LOC108049145</name>
</gene>
<organism evidence="3">
    <name type="scientific">Drosophila rhopaloa</name>
    <name type="common">Fruit fly</name>
    <dbReference type="NCBI Taxonomy" id="1041015"/>
    <lineage>
        <taxon>Eukaryota</taxon>
        <taxon>Metazoa</taxon>
        <taxon>Ecdysozoa</taxon>
        <taxon>Arthropoda</taxon>
        <taxon>Hexapoda</taxon>
        <taxon>Insecta</taxon>
        <taxon>Pterygota</taxon>
        <taxon>Neoptera</taxon>
        <taxon>Endopterygota</taxon>
        <taxon>Diptera</taxon>
        <taxon>Brachycera</taxon>
        <taxon>Muscomorpha</taxon>
        <taxon>Ephydroidea</taxon>
        <taxon>Drosophilidae</taxon>
        <taxon>Drosophila</taxon>
        <taxon>Sophophora</taxon>
    </lineage>
</organism>
<dbReference type="OrthoDB" id="7865124at2759"/>
<dbReference type="RefSeq" id="XP_016985710.1">
    <property type="nucleotide sequence ID" value="XM_017130221.1"/>
</dbReference>